<evidence type="ECO:0000313" key="3">
    <source>
        <dbReference type="EMBL" id="MBB3205242.1"/>
    </source>
</evidence>
<dbReference type="InterPro" id="IPR002372">
    <property type="entry name" value="PQQ_rpt_dom"/>
</dbReference>
<dbReference type="Pfam" id="PF13360">
    <property type="entry name" value="PQQ_2"/>
    <property type="match status" value="2"/>
</dbReference>
<protein>
    <submittedName>
        <fullName evidence="3">Outer membrane protein assembly factor BamB</fullName>
    </submittedName>
</protein>
<accession>A0A7W5DW30</accession>
<dbReference type="SUPFAM" id="SSF50998">
    <property type="entry name" value="Quinoprotein alcohol dehydrogenase-like"/>
    <property type="match status" value="1"/>
</dbReference>
<proteinExistence type="predicted"/>
<keyword evidence="1" id="KW-0732">Signal</keyword>
<feature type="signal peptide" evidence="1">
    <location>
        <begin position="1"/>
        <end position="31"/>
    </location>
</feature>
<comment type="caution">
    <text evidence="3">The sequence shown here is derived from an EMBL/GenBank/DDBJ whole genome shotgun (WGS) entry which is preliminary data.</text>
</comment>
<evidence type="ECO:0000313" key="4">
    <source>
        <dbReference type="Proteomes" id="UP000536179"/>
    </source>
</evidence>
<dbReference type="Gene3D" id="2.130.10.10">
    <property type="entry name" value="YVTN repeat-like/Quinoprotein amine dehydrogenase"/>
    <property type="match status" value="2"/>
</dbReference>
<gene>
    <name evidence="3" type="ORF">FHS27_001042</name>
</gene>
<sequence>MNRVIVSVVFCTRWLLLLLCVMLLVSSRSMAEPVTGWFGFRGDGTSVAERGPSRLSIEDDSNRTWKREMPGRSVAGPIVIDDLVITTSSSGPSEENLFVTGVDLNSGAVVWQQQFRATGRPFFHPTGAGAAPSPVTDGERVVALFSSNDLVCLSTDGALKWVRGLGRDYEKAGNDLGMASSPVIAGDVVIVQVESQGDSFAAGIDLNTGENRWRIKRPPLANWSSPAVVRFGDGAYEVVLQSQQDVLALDAGTGETRWTLGEGRGTIPSPTVSGKHILLPGSDLLVMKATAPGETPVELWRDGKLAPKNPSVAAGRDQLYVLKGSVLLKADLATGDTVWKSRLSGLGATWATPVVAGNSIYVFDQSGIGLVVADGGDSGEVVSQVELEEGVLGTPAVANGRLVVRSKTMLHCFE</sequence>
<dbReference type="PANTHER" id="PTHR34512">
    <property type="entry name" value="CELL SURFACE PROTEIN"/>
    <property type="match status" value="1"/>
</dbReference>
<reference evidence="3 4" key="1">
    <citation type="submission" date="2020-08" db="EMBL/GenBank/DDBJ databases">
        <title>Genomic Encyclopedia of Type Strains, Phase III (KMG-III): the genomes of soil and plant-associated and newly described type strains.</title>
        <authorList>
            <person name="Whitman W."/>
        </authorList>
    </citation>
    <scope>NUCLEOTIDE SEQUENCE [LARGE SCALE GENOMIC DNA]</scope>
    <source>
        <strain evidence="3 4">CECT 8075</strain>
    </source>
</reference>
<feature type="domain" description="Pyrrolo-quinoline quinone repeat" evidence="2">
    <location>
        <begin position="99"/>
        <end position="259"/>
    </location>
</feature>
<name>A0A7W5DW30_9BACT</name>
<dbReference type="InterPro" id="IPR011047">
    <property type="entry name" value="Quinoprotein_ADH-like_sf"/>
</dbReference>
<dbReference type="Proteomes" id="UP000536179">
    <property type="component" value="Unassembled WGS sequence"/>
</dbReference>
<feature type="chain" id="PRO_5031461374" evidence="1">
    <location>
        <begin position="32"/>
        <end position="414"/>
    </location>
</feature>
<feature type="domain" description="Pyrrolo-quinoline quinone repeat" evidence="2">
    <location>
        <begin position="328"/>
        <end position="406"/>
    </location>
</feature>
<organism evidence="3 4">
    <name type="scientific">Aporhodopirellula rubra</name>
    <dbReference type="NCBI Taxonomy" id="980271"/>
    <lineage>
        <taxon>Bacteria</taxon>
        <taxon>Pseudomonadati</taxon>
        <taxon>Planctomycetota</taxon>
        <taxon>Planctomycetia</taxon>
        <taxon>Pirellulales</taxon>
        <taxon>Pirellulaceae</taxon>
        <taxon>Aporhodopirellula</taxon>
    </lineage>
</organism>
<keyword evidence="4" id="KW-1185">Reference proteome</keyword>
<dbReference type="RefSeq" id="WP_184302542.1">
    <property type="nucleotide sequence ID" value="NZ_JACHXU010000003.1"/>
</dbReference>
<dbReference type="EMBL" id="JACHXU010000003">
    <property type="protein sequence ID" value="MBB3205242.1"/>
    <property type="molecule type" value="Genomic_DNA"/>
</dbReference>
<evidence type="ECO:0000259" key="2">
    <source>
        <dbReference type="Pfam" id="PF13360"/>
    </source>
</evidence>
<dbReference type="AlphaFoldDB" id="A0A7W5DW30"/>
<dbReference type="InterPro" id="IPR015943">
    <property type="entry name" value="WD40/YVTN_repeat-like_dom_sf"/>
</dbReference>
<evidence type="ECO:0000256" key="1">
    <source>
        <dbReference type="SAM" id="SignalP"/>
    </source>
</evidence>
<dbReference type="PANTHER" id="PTHR34512:SF30">
    <property type="entry name" value="OUTER MEMBRANE PROTEIN ASSEMBLY FACTOR BAMB"/>
    <property type="match status" value="1"/>
</dbReference>